<protein>
    <submittedName>
        <fullName evidence="1">Uncharacterized protein</fullName>
    </submittedName>
</protein>
<evidence type="ECO:0000313" key="1">
    <source>
        <dbReference type="EMBL" id="KAI5653728.1"/>
    </source>
</evidence>
<comment type="caution">
    <text evidence="1">The sequence shown here is derived from an EMBL/GenBank/DDBJ whole genome shotgun (WGS) entry which is preliminary data.</text>
</comment>
<proteinExistence type="predicted"/>
<name>A0ACB9ZYK5_CATRO</name>
<accession>A0ACB9ZYK5</accession>
<organism evidence="1 2">
    <name type="scientific">Catharanthus roseus</name>
    <name type="common">Madagascar periwinkle</name>
    <name type="synonym">Vinca rosea</name>
    <dbReference type="NCBI Taxonomy" id="4058"/>
    <lineage>
        <taxon>Eukaryota</taxon>
        <taxon>Viridiplantae</taxon>
        <taxon>Streptophyta</taxon>
        <taxon>Embryophyta</taxon>
        <taxon>Tracheophyta</taxon>
        <taxon>Spermatophyta</taxon>
        <taxon>Magnoliopsida</taxon>
        <taxon>eudicotyledons</taxon>
        <taxon>Gunneridae</taxon>
        <taxon>Pentapetalae</taxon>
        <taxon>asterids</taxon>
        <taxon>lamiids</taxon>
        <taxon>Gentianales</taxon>
        <taxon>Apocynaceae</taxon>
        <taxon>Rauvolfioideae</taxon>
        <taxon>Vinceae</taxon>
        <taxon>Catharanthinae</taxon>
        <taxon>Catharanthus</taxon>
    </lineage>
</organism>
<dbReference type="EMBL" id="CM044707">
    <property type="protein sequence ID" value="KAI5653728.1"/>
    <property type="molecule type" value="Genomic_DNA"/>
</dbReference>
<keyword evidence="2" id="KW-1185">Reference proteome</keyword>
<gene>
    <name evidence="1" type="ORF">M9H77_30915</name>
</gene>
<reference evidence="2" key="1">
    <citation type="journal article" date="2023" name="Nat. Plants">
        <title>Single-cell RNA sequencing provides a high-resolution roadmap for understanding the multicellular compartmentation of specialized metabolism.</title>
        <authorList>
            <person name="Sun S."/>
            <person name="Shen X."/>
            <person name="Li Y."/>
            <person name="Li Y."/>
            <person name="Wang S."/>
            <person name="Li R."/>
            <person name="Zhang H."/>
            <person name="Shen G."/>
            <person name="Guo B."/>
            <person name="Wei J."/>
            <person name="Xu J."/>
            <person name="St-Pierre B."/>
            <person name="Chen S."/>
            <person name="Sun C."/>
        </authorList>
    </citation>
    <scope>NUCLEOTIDE SEQUENCE [LARGE SCALE GENOMIC DNA]</scope>
</reference>
<evidence type="ECO:0000313" key="2">
    <source>
        <dbReference type="Proteomes" id="UP001060085"/>
    </source>
</evidence>
<sequence length="103" mass="12089">MCGWKRERIALYVARLAQPVLCRTSHHALRWDGRLVESQEGHKTEVGFRADLICASRFVAWLYVAYTNNMYLESAVIMETERSYGVWLVLTTRYWNLFPMTAL</sequence>
<dbReference type="Proteomes" id="UP001060085">
    <property type="component" value="Linkage Group LG07"/>
</dbReference>